<dbReference type="PANTHER" id="PTHR37422:SF21">
    <property type="entry name" value="EXOQ-LIKE PROTEIN"/>
    <property type="match status" value="1"/>
</dbReference>
<feature type="transmembrane region" description="Helical" evidence="6">
    <location>
        <begin position="77"/>
        <end position="96"/>
    </location>
</feature>
<evidence type="ECO:0000313" key="9">
    <source>
        <dbReference type="Proteomes" id="UP001596237"/>
    </source>
</evidence>
<sequence>MTGAIPAASPSRWSAGAWGRIPALRAVHGLASLLHAAFIFFACFAFSDTSPYDVIAIPTILLWLALGIRLHRGAVPLVFLLLTYLGAIVVALLPYLNEPLSVTWTVQLVYLVVTCIFFAMLYADETAERIEVALKAYTASCVLSAVLGVVGYLQLLGIEDLFYRYGRASGTFQDPNVFGSFLTLGALYLMHGLLSGTTRWPSLSLASLLVVMAGIFLSFSRGSWGGTVMAVAVMVGALYTSSRSRALRRRIVIIGLAAAGLGAVALAGLLSISSVAETFQTRAAVTQDYDEGETGRFGNQIRGMGMLLEDPLGMGPLRWRQIFNLEPHNSYIGSFANGGWLAGAAFIALVAATCFVGFRLMARPSPYRAHAQIVFPALLMFFLQAMQIDVEKWRHVYMMLGMVWALEAARLRWDRRPASPASGARPEHSRMRDCGPNGRGPMIAAARGRSGAGAGERSGEGAGTRVRP</sequence>
<feature type="region of interest" description="Disordered" evidence="5">
    <location>
        <begin position="417"/>
        <end position="468"/>
    </location>
</feature>
<evidence type="ECO:0000256" key="2">
    <source>
        <dbReference type="ARBA" id="ARBA00022692"/>
    </source>
</evidence>
<feature type="transmembrane region" description="Helical" evidence="6">
    <location>
        <begin position="340"/>
        <end position="361"/>
    </location>
</feature>
<feature type="domain" description="O-antigen ligase-related" evidence="7">
    <location>
        <begin position="207"/>
        <end position="347"/>
    </location>
</feature>
<feature type="transmembrane region" description="Helical" evidence="6">
    <location>
        <begin position="26"/>
        <end position="47"/>
    </location>
</feature>
<dbReference type="RefSeq" id="WP_246481951.1">
    <property type="nucleotide sequence ID" value="NZ_JBHSTT010000041.1"/>
</dbReference>
<keyword evidence="3 6" id="KW-1133">Transmembrane helix</keyword>
<accession>A0ABW1WPG1</accession>
<dbReference type="InterPro" id="IPR007016">
    <property type="entry name" value="O-antigen_ligase-rel_domated"/>
</dbReference>
<organism evidence="8 9">
    <name type="scientific">Methylorubrum zatmanii</name>
    <dbReference type="NCBI Taxonomy" id="29429"/>
    <lineage>
        <taxon>Bacteria</taxon>
        <taxon>Pseudomonadati</taxon>
        <taxon>Pseudomonadota</taxon>
        <taxon>Alphaproteobacteria</taxon>
        <taxon>Hyphomicrobiales</taxon>
        <taxon>Methylobacteriaceae</taxon>
        <taxon>Methylorubrum</taxon>
    </lineage>
</organism>
<evidence type="ECO:0000256" key="3">
    <source>
        <dbReference type="ARBA" id="ARBA00022989"/>
    </source>
</evidence>
<feature type="transmembrane region" description="Helical" evidence="6">
    <location>
        <begin position="175"/>
        <end position="193"/>
    </location>
</feature>
<feature type="transmembrane region" description="Helical" evidence="6">
    <location>
        <begin position="134"/>
        <end position="155"/>
    </location>
</feature>
<dbReference type="InterPro" id="IPR051533">
    <property type="entry name" value="WaaL-like"/>
</dbReference>
<keyword evidence="9" id="KW-1185">Reference proteome</keyword>
<dbReference type="EMBL" id="JBHSTT010000041">
    <property type="protein sequence ID" value="MFC6390058.1"/>
    <property type="molecule type" value="Genomic_DNA"/>
</dbReference>
<proteinExistence type="predicted"/>
<feature type="transmembrane region" description="Helical" evidence="6">
    <location>
        <begin position="200"/>
        <end position="217"/>
    </location>
</feature>
<evidence type="ECO:0000313" key="8">
    <source>
        <dbReference type="EMBL" id="MFC6390058.1"/>
    </source>
</evidence>
<feature type="transmembrane region" description="Helical" evidence="6">
    <location>
        <begin position="223"/>
        <end position="239"/>
    </location>
</feature>
<feature type="transmembrane region" description="Helical" evidence="6">
    <location>
        <begin position="53"/>
        <end position="70"/>
    </location>
</feature>
<feature type="transmembrane region" description="Helical" evidence="6">
    <location>
        <begin position="251"/>
        <end position="272"/>
    </location>
</feature>
<reference evidence="9" key="1">
    <citation type="journal article" date="2019" name="Int. J. Syst. Evol. Microbiol.">
        <title>The Global Catalogue of Microorganisms (GCM) 10K type strain sequencing project: providing services to taxonomists for standard genome sequencing and annotation.</title>
        <authorList>
            <consortium name="The Broad Institute Genomics Platform"/>
            <consortium name="The Broad Institute Genome Sequencing Center for Infectious Disease"/>
            <person name="Wu L."/>
            <person name="Ma J."/>
        </authorList>
    </citation>
    <scope>NUCLEOTIDE SEQUENCE [LARGE SCALE GENOMIC DNA]</scope>
    <source>
        <strain evidence="9">CCUG 36916</strain>
    </source>
</reference>
<gene>
    <name evidence="8" type="ORF">ACFQDP_12050</name>
</gene>
<protein>
    <submittedName>
        <fullName evidence="8">O-antigen ligase family protein</fullName>
    </submittedName>
</protein>
<comment type="subcellular location">
    <subcellularLocation>
        <location evidence="1">Membrane</location>
        <topology evidence="1">Multi-pass membrane protein</topology>
    </subcellularLocation>
</comment>
<feature type="transmembrane region" description="Helical" evidence="6">
    <location>
        <begin position="373"/>
        <end position="390"/>
    </location>
</feature>
<evidence type="ECO:0000259" key="7">
    <source>
        <dbReference type="Pfam" id="PF04932"/>
    </source>
</evidence>
<keyword evidence="8" id="KW-0436">Ligase</keyword>
<evidence type="ECO:0000256" key="1">
    <source>
        <dbReference type="ARBA" id="ARBA00004141"/>
    </source>
</evidence>
<evidence type="ECO:0000256" key="5">
    <source>
        <dbReference type="SAM" id="MobiDB-lite"/>
    </source>
</evidence>
<keyword evidence="4 6" id="KW-0472">Membrane</keyword>
<feature type="transmembrane region" description="Helical" evidence="6">
    <location>
        <begin position="102"/>
        <end position="122"/>
    </location>
</feature>
<evidence type="ECO:0000256" key="6">
    <source>
        <dbReference type="SAM" id="Phobius"/>
    </source>
</evidence>
<keyword evidence="2 6" id="KW-0812">Transmembrane</keyword>
<comment type="caution">
    <text evidence="8">The sequence shown here is derived from an EMBL/GenBank/DDBJ whole genome shotgun (WGS) entry which is preliminary data.</text>
</comment>
<dbReference type="Proteomes" id="UP001596237">
    <property type="component" value="Unassembled WGS sequence"/>
</dbReference>
<dbReference type="PANTHER" id="PTHR37422">
    <property type="entry name" value="TEICHURONIC ACID BIOSYNTHESIS PROTEIN TUAE"/>
    <property type="match status" value="1"/>
</dbReference>
<feature type="compositionally biased region" description="Gly residues" evidence="5">
    <location>
        <begin position="450"/>
        <end position="462"/>
    </location>
</feature>
<evidence type="ECO:0000256" key="4">
    <source>
        <dbReference type="ARBA" id="ARBA00023136"/>
    </source>
</evidence>
<dbReference type="Pfam" id="PF04932">
    <property type="entry name" value="Wzy_C"/>
    <property type="match status" value="1"/>
</dbReference>
<name>A0ABW1WPG1_9HYPH</name>
<dbReference type="GO" id="GO:0016874">
    <property type="term" value="F:ligase activity"/>
    <property type="evidence" value="ECO:0007669"/>
    <property type="project" value="UniProtKB-KW"/>
</dbReference>